<dbReference type="Pfam" id="PF10604">
    <property type="entry name" value="Polyketide_cyc2"/>
    <property type="match status" value="1"/>
</dbReference>
<dbReference type="RefSeq" id="WP_313886047.1">
    <property type="nucleotide sequence ID" value="NZ_JAANOU010000001.1"/>
</dbReference>
<proteinExistence type="predicted"/>
<sequence length="147" mass="16290">MRVDVRAEVVIARAREAVAAYVADPANAAEWCANVVDVEWRTRPPLREGSRLGFLTRFLGRTARYTYQVAELVPGERLVLRAARPFRQEIACTCASVSPCRTGRTLHHRADPKFGGRVPRRQHPAREPAGPAAAAERPGNQAPLMRP</sequence>
<name>A0ABX0SPC8_9PSEU</name>
<dbReference type="Proteomes" id="UP000754495">
    <property type="component" value="Unassembled WGS sequence"/>
</dbReference>
<keyword evidence="3" id="KW-1185">Reference proteome</keyword>
<dbReference type="SUPFAM" id="SSF55961">
    <property type="entry name" value="Bet v1-like"/>
    <property type="match status" value="1"/>
</dbReference>
<dbReference type="InterPro" id="IPR019587">
    <property type="entry name" value="Polyketide_cyclase/dehydratase"/>
</dbReference>
<dbReference type="Gene3D" id="3.30.530.20">
    <property type="match status" value="1"/>
</dbReference>
<comment type="caution">
    <text evidence="2">The sequence shown here is derived from an EMBL/GenBank/DDBJ whole genome shotgun (WGS) entry which is preliminary data.</text>
</comment>
<accession>A0ABX0SPC8</accession>
<evidence type="ECO:0000256" key="1">
    <source>
        <dbReference type="SAM" id="MobiDB-lite"/>
    </source>
</evidence>
<dbReference type="InterPro" id="IPR023393">
    <property type="entry name" value="START-like_dom_sf"/>
</dbReference>
<feature type="region of interest" description="Disordered" evidence="1">
    <location>
        <begin position="106"/>
        <end position="147"/>
    </location>
</feature>
<organism evidence="2 3">
    <name type="scientific">Amycolatopsis viridis</name>
    <dbReference type="NCBI Taxonomy" id="185678"/>
    <lineage>
        <taxon>Bacteria</taxon>
        <taxon>Bacillati</taxon>
        <taxon>Actinomycetota</taxon>
        <taxon>Actinomycetes</taxon>
        <taxon>Pseudonocardiales</taxon>
        <taxon>Pseudonocardiaceae</taxon>
        <taxon>Amycolatopsis</taxon>
    </lineage>
</organism>
<evidence type="ECO:0000313" key="2">
    <source>
        <dbReference type="EMBL" id="NIH78814.1"/>
    </source>
</evidence>
<evidence type="ECO:0000313" key="3">
    <source>
        <dbReference type="Proteomes" id="UP000754495"/>
    </source>
</evidence>
<reference evidence="2 3" key="1">
    <citation type="submission" date="2020-03" db="EMBL/GenBank/DDBJ databases">
        <title>Sequencing the genomes of 1000 actinobacteria strains.</title>
        <authorList>
            <person name="Klenk H.-P."/>
        </authorList>
    </citation>
    <scope>NUCLEOTIDE SEQUENCE [LARGE SCALE GENOMIC DNA]</scope>
    <source>
        <strain evidence="2 3">DSM 45668</strain>
    </source>
</reference>
<feature type="compositionally biased region" description="Low complexity" evidence="1">
    <location>
        <begin position="127"/>
        <end position="139"/>
    </location>
</feature>
<protein>
    <submittedName>
        <fullName evidence="2">Uncharacterized protein YndB with AHSA1/START domain</fullName>
    </submittedName>
</protein>
<gene>
    <name evidence="2" type="ORF">FHX46_001344</name>
</gene>
<dbReference type="EMBL" id="JAANOU010000001">
    <property type="protein sequence ID" value="NIH78814.1"/>
    <property type="molecule type" value="Genomic_DNA"/>
</dbReference>